<protein>
    <submittedName>
        <fullName evidence="2">Uncharacterized protein</fullName>
    </submittedName>
</protein>
<dbReference type="EMBL" id="JARBHB010000011">
    <property type="protein sequence ID" value="KAJ8872728.1"/>
    <property type="molecule type" value="Genomic_DNA"/>
</dbReference>
<evidence type="ECO:0000256" key="1">
    <source>
        <dbReference type="SAM" id="MobiDB-lite"/>
    </source>
</evidence>
<dbReference type="Proteomes" id="UP001159363">
    <property type="component" value="Chromosome 10"/>
</dbReference>
<evidence type="ECO:0000313" key="3">
    <source>
        <dbReference type="Proteomes" id="UP001159363"/>
    </source>
</evidence>
<accession>A0ABQ9GL27</accession>
<gene>
    <name evidence="2" type="ORF">PR048_026342</name>
</gene>
<organism evidence="2 3">
    <name type="scientific">Dryococelus australis</name>
    <dbReference type="NCBI Taxonomy" id="614101"/>
    <lineage>
        <taxon>Eukaryota</taxon>
        <taxon>Metazoa</taxon>
        <taxon>Ecdysozoa</taxon>
        <taxon>Arthropoda</taxon>
        <taxon>Hexapoda</taxon>
        <taxon>Insecta</taxon>
        <taxon>Pterygota</taxon>
        <taxon>Neoptera</taxon>
        <taxon>Polyneoptera</taxon>
        <taxon>Phasmatodea</taxon>
        <taxon>Verophasmatodea</taxon>
        <taxon>Anareolatae</taxon>
        <taxon>Phasmatidae</taxon>
        <taxon>Eurycanthinae</taxon>
        <taxon>Dryococelus</taxon>
    </lineage>
</organism>
<feature type="region of interest" description="Disordered" evidence="1">
    <location>
        <begin position="321"/>
        <end position="352"/>
    </location>
</feature>
<sequence length="666" mass="72593">MPIPTAHWLSAVTVEGDDWATVLQVVSNTYITPSRTAIHAATRVYPTPDVVLKQTGLQLSDGVFQMPDTVERLQLAFYRPFTVNLPEKSFVVLISPGVSRIDASSTTHANVCDRWSALAAPQPGVRRTHANAPTSDHTSIPTRALAVYIVLWLSRGIHVARNFHCPEVCVASPKASLAVGHRFKSYDENTARQSRARRGVFALDARGRIILIAPSLLGLRRGNNSSQGPWSVRGRGDVMVRILASHLGESNSIPGRVATGFFHVGIVLDNAAGRRVFSGISRFLCPCILALLHKSSHLAIIRPQDLDAHCKAGADVFPHPTSSQGISQYECDRPPSSDQLETASGIKNKGKRGELIESELDETPPQALLRAHCGFIGRTSQEDTQESAHGEWNGGLCSELTQVAKHFHSILSGTESETTNFVRSFFVENQVISTGTQRQGGGREIPEKTLAASSGTIPTCENPGATPPGISTSVYSYISCRRIQELFAWRLCVGWRVSIAISNAQSNRRATKLCLRTRVRQWRPAVAEQRLQLRRVQTHARLPPKANRVQYPAGSPDFRKWESCRTMPLVGGFSRGSPVSPAPYSLQSPSSTLETSLFRATQISSLTPWAMMGRGASTSAVSFPCRKRVLCGESTGIIGDILACFRRARSIKVAGANSHSHPPPPF</sequence>
<name>A0ABQ9GL27_9NEOP</name>
<keyword evidence="3" id="KW-1185">Reference proteome</keyword>
<proteinExistence type="predicted"/>
<reference evidence="2 3" key="1">
    <citation type="submission" date="2023-02" db="EMBL/GenBank/DDBJ databases">
        <title>LHISI_Scaffold_Assembly.</title>
        <authorList>
            <person name="Stuart O.P."/>
            <person name="Cleave R."/>
            <person name="Magrath M.J.L."/>
            <person name="Mikheyev A.S."/>
        </authorList>
    </citation>
    <scope>NUCLEOTIDE SEQUENCE [LARGE SCALE GENOMIC DNA]</scope>
    <source>
        <strain evidence="2">Daus_M_001</strain>
        <tissue evidence="2">Leg muscle</tissue>
    </source>
</reference>
<evidence type="ECO:0000313" key="2">
    <source>
        <dbReference type="EMBL" id="KAJ8872728.1"/>
    </source>
</evidence>
<comment type="caution">
    <text evidence="2">The sequence shown here is derived from an EMBL/GenBank/DDBJ whole genome shotgun (WGS) entry which is preliminary data.</text>
</comment>